<keyword evidence="3" id="KW-1185">Reference proteome</keyword>
<dbReference type="Gene3D" id="3.40.50.2000">
    <property type="entry name" value="Glycogen Phosphorylase B"/>
    <property type="match status" value="2"/>
</dbReference>
<dbReference type="STRING" id="1365950.SAMN05428963_103302"/>
<gene>
    <name evidence="2" type="ORF">SAMN05428963_103302</name>
</gene>
<dbReference type="CDD" id="cd03808">
    <property type="entry name" value="GT4_CapM-like"/>
    <property type="match status" value="1"/>
</dbReference>
<dbReference type="Proteomes" id="UP000190135">
    <property type="component" value="Unassembled WGS sequence"/>
</dbReference>
<dbReference type="Pfam" id="PF13692">
    <property type="entry name" value="Glyco_trans_1_4"/>
    <property type="match status" value="1"/>
</dbReference>
<dbReference type="RefSeq" id="WP_245318845.1">
    <property type="nucleotide sequence ID" value="NZ_FUXL01000003.1"/>
</dbReference>
<keyword evidence="2" id="KW-0808">Transferase</keyword>
<evidence type="ECO:0000259" key="1">
    <source>
        <dbReference type="Pfam" id="PF13477"/>
    </source>
</evidence>
<evidence type="ECO:0000313" key="2">
    <source>
        <dbReference type="EMBL" id="SJZ85630.1"/>
    </source>
</evidence>
<dbReference type="AlphaFoldDB" id="A0A1T4P1Y8"/>
<reference evidence="2 3" key="1">
    <citation type="submission" date="2017-02" db="EMBL/GenBank/DDBJ databases">
        <authorList>
            <person name="Peterson S.W."/>
        </authorList>
    </citation>
    <scope>NUCLEOTIDE SEQUENCE [LARGE SCALE GENOMIC DNA]</scope>
    <source>
        <strain evidence="2 3">USBA 369</strain>
    </source>
</reference>
<sequence>MQAKLVYFITEDWFFASHFLPMGRQASGMALAPMLVARVQNHRRAIEATGIRLEPLEFDRRQNGPLYLISIIARLRQILRRERPKIIHCIGMKSILIGGVASAIVGIPGRIFAVTGLGYLGARQDVRARLTRAMLGLLMRRILANANTIFLMENVDDAKILGIDVASDRVVVIGGAGVDPEAFPALPLPEDDTLRIAVVSRMLWSKGIDVAVAAVKLARSRGVAVKLALYGTPDPQNPRFIPLDTLEEWAEDPAITYHGQTSDIRSVWSTSHVACLPSRGGEGLPRTLLESAASGRLSLTTDVPGCRNFVRHGIDGYVLPVDDVEAFARVIEALAADREAVRQMGEAAAQRVRNGFTERDVMNDVGKIYDVLLENVQKGKKSY</sequence>
<dbReference type="Pfam" id="PF13477">
    <property type="entry name" value="Glyco_trans_4_2"/>
    <property type="match status" value="1"/>
</dbReference>
<dbReference type="GO" id="GO:0016757">
    <property type="term" value="F:glycosyltransferase activity"/>
    <property type="evidence" value="ECO:0007669"/>
    <property type="project" value="TreeGrafter"/>
</dbReference>
<dbReference type="PANTHER" id="PTHR12526">
    <property type="entry name" value="GLYCOSYLTRANSFERASE"/>
    <property type="match status" value="1"/>
</dbReference>
<dbReference type="EMBL" id="FUXL01000003">
    <property type="protein sequence ID" value="SJZ85630.1"/>
    <property type="molecule type" value="Genomic_DNA"/>
</dbReference>
<organism evidence="2 3">
    <name type="scientific">Consotaella salsifontis</name>
    <dbReference type="NCBI Taxonomy" id="1365950"/>
    <lineage>
        <taxon>Bacteria</taxon>
        <taxon>Pseudomonadati</taxon>
        <taxon>Pseudomonadota</taxon>
        <taxon>Alphaproteobacteria</taxon>
        <taxon>Hyphomicrobiales</taxon>
        <taxon>Aurantimonadaceae</taxon>
        <taxon>Consotaella</taxon>
    </lineage>
</organism>
<evidence type="ECO:0000313" key="3">
    <source>
        <dbReference type="Proteomes" id="UP000190135"/>
    </source>
</evidence>
<accession>A0A1T4P1Y8</accession>
<dbReference type="SUPFAM" id="SSF53756">
    <property type="entry name" value="UDP-Glycosyltransferase/glycogen phosphorylase"/>
    <property type="match status" value="1"/>
</dbReference>
<feature type="domain" description="Glycosyltransferase subfamily 4-like N-terminal" evidence="1">
    <location>
        <begin position="5"/>
        <end position="141"/>
    </location>
</feature>
<dbReference type="InterPro" id="IPR028098">
    <property type="entry name" value="Glyco_trans_4-like_N"/>
</dbReference>
<proteinExistence type="predicted"/>
<name>A0A1T4P1Y8_9HYPH</name>
<dbReference type="PANTHER" id="PTHR12526:SF638">
    <property type="entry name" value="SPORE COAT PROTEIN SA"/>
    <property type="match status" value="1"/>
</dbReference>
<protein>
    <submittedName>
        <fullName evidence="2">Glycosyltransferase involved in cell wall bisynthesis</fullName>
    </submittedName>
</protein>